<gene>
    <name evidence="1" type="ORF">SM757_32755</name>
</gene>
<name>A0ABU5IR36_9BURK</name>
<dbReference type="SUPFAM" id="SSF53448">
    <property type="entry name" value="Nucleotide-diphospho-sugar transferases"/>
    <property type="match status" value="1"/>
</dbReference>
<reference evidence="1 2" key="1">
    <citation type="submission" date="2023-11" db="EMBL/GenBank/DDBJ databases">
        <title>Draft genome of Azohydromonas lata strain H1 (DSM1123), a polyhydroxyalkanoate producer.</title>
        <authorList>
            <person name="Traversa D."/>
            <person name="D'Addabbo P."/>
            <person name="Pazzani C."/>
            <person name="Manzari C."/>
            <person name="Chiara M."/>
            <person name="Scrascia M."/>
        </authorList>
    </citation>
    <scope>NUCLEOTIDE SEQUENCE [LARGE SCALE GENOMIC DNA]</scope>
    <source>
        <strain evidence="1 2">H1</strain>
    </source>
</reference>
<organism evidence="1 2">
    <name type="scientific">Azohydromonas lata</name>
    <dbReference type="NCBI Taxonomy" id="45677"/>
    <lineage>
        <taxon>Bacteria</taxon>
        <taxon>Pseudomonadati</taxon>
        <taxon>Pseudomonadota</taxon>
        <taxon>Betaproteobacteria</taxon>
        <taxon>Burkholderiales</taxon>
        <taxon>Sphaerotilaceae</taxon>
        <taxon>Azohydromonas</taxon>
    </lineage>
</organism>
<dbReference type="InterPro" id="IPR021067">
    <property type="entry name" value="Glycosyltransferase"/>
</dbReference>
<comment type="caution">
    <text evidence="1">The sequence shown here is derived from an EMBL/GenBank/DDBJ whole genome shotgun (WGS) entry which is preliminary data.</text>
</comment>
<dbReference type="RefSeq" id="WP_322468541.1">
    <property type="nucleotide sequence ID" value="NZ_JAXOJX010000109.1"/>
</dbReference>
<accession>A0ABU5IR36</accession>
<evidence type="ECO:0000313" key="1">
    <source>
        <dbReference type="EMBL" id="MDZ5461356.1"/>
    </source>
</evidence>
<keyword evidence="2" id="KW-1185">Reference proteome</keyword>
<proteinExistence type="predicted"/>
<dbReference type="InterPro" id="IPR029044">
    <property type="entry name" value="Nucleotide-diphossugar_trans"/>
</dbReference>
<dbReference type="PANTHER" id="PTHR34496">
    <property type="entry name" value="GLCNAC TRANSFERASE-RELATED"/>
    <property type="match status" value="1"/>
</dbReference>
<sequence>MSIFISIAAYRDPRLWLTVADALEQAADPGALRFAVVDQSDAPAEPPAELARRAGAIHYLHLHHRFSRGPCWARSIAASYCQGEPYFLQVDAHMLFDRHWDRLLVEQLEALSARNPRAIVSTYPAPFEMVDGQAVRRPLPGHALVLEPQPGVALGADSPVLAFRSRAVPARGALPGFHVGAGCLFTRSALIAEVPYDPWLYFHGEEQNLAVRAWTHGWDIHHVPDLPIYHLYHRGDGRPVHWAEGDDAARPTRWWDLERASQARLRALLYDNAYLGAYGLGRARSLQQFAEHSGIDYPNRICRAPD</sequence>
<evidence type="ECO:0000313" key="2">
    <source>
        <dbReference type="Proteomes" id="UP001293718"/>
    </source>
</evidence>
<dbReference type="CDD" id="cd00761">
    <property type="entry name" value="Glyco_tranf_GTA_type"/>
    <property type="match status" value="1"/>
</dbReference>
<dbReference type="Proteomes" id="UP001293718">
    <property type="component" value="Unassembled WGS sequence"/>
</dbReference>
<dbReference type="Pfam" id="PF11397">
    <property type="entry name" value="GlcNAc"/>
    <property type="match status" value="2"/>
</dbReference>
<dbReference type="Gene3D" id="3.90.550.10">
    <property type="entry name" value="Spore Coat Polysaccharide Biosynthesis Protein SpsA, Chain A"/>
    <property type="match status" value="1"/>
</dbReference>
<dbReference type="PANTHER" id="PTHR34496:SF10">
    <property type="entry name" value="GLCNAC TRANSFERASE"/>
    <property type="match status" value="1"/>
</dbReference>
<dbReference type="EMBL" id="JAXOJX010000109">
    <property type="protein sequence ID" value="MDZ5461356.1"/>
    <property type="molecule type" value="Genomic_DNA"/>
</dbReference>
<protein>
    <submittedName>
        <fullName evidence="1">GlcNAc-transferase family protein</fullName>
    </submittedName>
</protein>